<protein>
    <submittedName>
        <fullName evidence="1">Uncharacterized protein</fullName>
    </submittedName>
</protein>
<dbReference type="AlphaFoldDB" id="A0A6N7PFW3"/>
<gene>
    <name evidence="1" type="ORF">GF068_02030</name>
</gene>
<dbReference type="RefSeq" id="WP_153817592.1">
    <property type="nucleotide sequence ID" value="NZ_WJIE01000001.1"/>
</dbReference>
<accession>A0A6N7PFW3</accession>
<reference evidence="1 2" key="1">
    <citation type="submission" date="2019-10" db="EMBL/GenBank/DDBJ databases">
        <title>A soil myxobacterium in the family Polyangiaceae.</title>
        <authorList>
            <person name="Li Y."/>
            <person name="Wang J."/>
        </authorList>
    </citation>
    <scope>NUCLEOTIDE SEQUENCE [LARGE SCALE GENOMIC DNA]</scope>
    <source>
        <strain evidence="1 2">DSM 14734</strain>
    </source>
</reference>
<proteinExistence type="predicted"/>
<dbReference type="EMBL" id="WJIE01000001">
    <property type="protein sequence ID" value="MRG90707.1"/>
    <property type="molecule type" value="Genomic_DNA"/>
</dbReference>
<name>A0A6N7PFW3_9BACT</name>
<keyword evidence="2" id="KW-1185">Reference proteome</keyword>
<evidence type="ECO:0000313" key="2">
    <source>
        <dbReference type="Proteomes" id="UP000440224"/>
    </source>
</evidence>
<dbReference type="PROSITE" id="PS51257">
    <property type="entry name" value="PROKAR_LIPOPROTEIN"/>
    <property type="match status" value="1"/>
</dbReference>
<comment type="caution">
    <text evidence="1">The sequence shown here is derived from an EMBL/GenBank/DDBJ whole genome shotgun (WGS) entry which is preliminary data.</text>
</comment>
<organism evidence="1 2">
    <name type="scientific">Polyangium spumosum</name>
    <dbReference type="NCBI Taxonomy" id="889282"/>
    <lineage>
        <taxon>Bacteria</taxon>
        <taxon>Pseudomonadati</taxon>
        <taxon>Myxococcota</taxon>
        <taxon>Polyangia</taxon>
        <taxon>Polyangiales</taxon>
        <taxon>Polyangiaceae</taxon>
        <taxon>Polyangium</taxon>
    </lineage>
</organism>
<dbReference type="Proteomes" id="UP000440224">
    <property type="component" value="Unassembled WGS sequence"/>
</dbReference>
<dbReference type="OrthoDB" id="9818246at2"/>
<sequence length="384" mass="42943">MNLLRSVPVLLVPLLGGCFVRGPLPPIEYSAGFFAAFDRMVDATLSRGTLEHQAQTFDVEFARRVDEGPGPGEVVAVGPTWEKVETFLSIGRLSAEIMAPIEGSAQNRVDMFTDAADRVLRSDVEALDLWNQKIGGMGYPDTERVEPTGELVWESLYLVLTESEHATQDIWVESGTWVEGAWIRTEGYYEELWVEGYYEPVWQDGGCWDEYVSTACETVWVEESCYDVWIEDGYWESVCTAIDEEGYCLEWTDVWVDAGYYETQCDPGYQAEQCTDFYETVCDPGQWVDVWVEGHWIEGAWIPGELVWMDGYWADTSSWQTVALPAEEAAILDAGISYVAAFGPERVGADCYSRLDAALVSAAESPPESAVMLSREAILACLSR</sequence>
<evidence type="ECO:0000313" key="1">
    <source>
        <dbReference type="EMBL" id="MRG90707.1"/>
    </source>
</evidence>